<dbReference type="SUPFAM" id="SSF52980">
    <property type="entry name" value="Restriction endonuclease-like"/>
    <property type="match status" value="1"/>
</dbReference>
<evidence type="ECO:0000256" key="2">
    <source>
        <dbReference type="HAMAP-Rule" id="MF_00048"/>
    </source>
</evidence>
<dbReference type="HAMAP" id="MF_00048">
    <property type="entry name" value="UPF0102"/>
    <property type="match status" value="1"/>
</dbReference>
<dbReference type="InterPro" id="IPR003509">
    <property type="entry name" value="UPF0102_YraN-like"/>
</dbReference>
<evidence type="ECO:0000256" key="1">
    <source>
        <dbReference type="ARBA" id="ARBA00006738"/>
    </source>
</evidence>
<dbReference type="InterPro" id="IPR011335">
    <property type="entry name" value="Restrct_endonuc-II-like"/>
</dbReference>
<dbReference type="Pfam" id="PF02021">
    <property type="entry name" value="UPF0102"/>
    <property type="match status" value="1"/>
</dbReference>
<dbReference type="PANTHER" id="PTHR34039">
    <property type="entry name" value="UPF0102 PROTEIN YRAN"/>
    <property type="match status" value="1"/>
</dbReference>
<sequence>MMSTKDTGNYNETLATKFLASGGYTIVERNYYARKLGEIDIIASKNKVLHFIEVKSANADFDPIYNITPSKIRKIINSAYYFLKERKLNMAFCIDALIIRQEKIEFIENITL</sequence>
<dbReference type="AlphaFoldDB" id="A0A0S4XMI5"/>
<proteinExistence type="inferred from homology"/>
<name>A0A0S4XMI5_9BACT</name>
<comment type="similarity">
    <text evidence="1 2">Belongs to the UPF0102 family.</text>
</comment>
<accession>A0A0S4XMI5</accession>
<dbReference type="GO" id="GO:0003676">
    <property type="term" value="F:nucleic acid binding"/>
    <property type="evidence" value="ECO:0007669"/>
    <property type="project" value="InterPro"/>
</dbReference>
<evidence type="ECO:0000313" key="3">
    <source>
        <dbReference type="EMBL" id="CUV65157.1"/>
    </source>
</evidence>
<dbReference type="PANTHER" id="PTHR34039:SF1">
    <property type="entry name" value="UPF0102 PROTEIN YRAN"/>
    <property type="match status" value="1"/>
</dbReference>
<reference evidence="3" key="1">
    <citation type="submission" date="2015-11" db="EMBL/GenBank/DDBJ databases">
        <authorList>
            <person name="Zhang Y."/>
            <person name="Guo Z."/>
        </authorList>
    </citation>
    <scope>NUCLEOTIDE SEQUENCE</scope>
    <source>
        <strain evidence="3">BN30871</strain>
    </source>
</reference>
<dbReference type="InterPro" id="IPR011856">
    <property type="entry name" value="tRNA_endonuc-like_dom_sf"/>
</dbReference>
<organism evidence="3">
    <name type="scientific">Sulfurovum sp. enrichment culture clone C5</name>
    <dbReference type="NCBI Taxonomy" id="497650"/>
    <lineage>
        <taxon>Bacteria</taxon>
        <taxon>Pseudomonadati</taxon>
        <taxon>Campylobacterota</taxon>
        <taxon>Epsilonproteobacteria</taxon>
        <taxon>Campylobacterales</taxon>
        <taxon>Sulfurovaceae</taxon>
        <taxon>Sulfurovum</taxon>
        <taxon>environmental samples</taxon>
    </lineage>
</organism>
<dbReference type="EMBL" id="FAXN01000020">
    <property type="protein sequence ID" value="CUV65157.1"/>
    <property type="molecule type" value="Genomic_DNA"/>
</dbReference>
<gene>
    <name evidence="3" type="ORF">BN3087_210004</name>
</gene>
<protein>
    <recommendedName>
        <fullName evidence="2">UPF0102 protein BN3087_210004</fullName>
    </recommendedName>
</protein>
<dbReference type="NCBIfam" id="NF009152">
    <property type="entry name" value="PRK12497.2-4"/>
    <property type="match status" value="1"/>
</dbReference>
<dbReference type="Gene3D" id="3.40.1350.10">
    <property type="match status" value="1"/>
</dbReference>